<sequence length="249" mass="25473">MTFTLLLVAWLSLQLGPMVLALREAGPAAWLALNGLGPLDLLALWVSLEALWRGARAGALRLPAWAATLSAGLLLLPSTLAAAVALMFAGLVAAWRSAGAARWGAFGMAGLGTIQLGRVLGEEALAALTHLEALAAHALLSLVEPGLTLAGPVLRMPDGHGIAVLAGCSIAHVLPPALLALVVMRRSASPGLPLTRAILVLGLALLALNLLRLMLLAWSPSAYGWGHGVLGTNLFGLLCVAVLQACADA</sequence>
<organism evidence="2 3">
    <name type="scientific">Sediminicoccus rosea</name>
    <dbReference type="NCBI Taxonomy" id="1225128"/>
    <lineage>
        <taxon>Bacteria</taxon>
        <taxon>Pseudomonadati</taxon>
        <taxon>Pseudomonadota</taxon>
        <taxon>Alphaproteobacteria</taxon>
        <taxon>Acetobacterales</taxon>
        <taxon>Roseomonadaceae</taxon>
        <taxon>Sediminicoccus</taxon>
    </lineage>
</organism>
<feature type="transmembrane region" description="Helical" evidence="1">
    <location>
        <begin position="64"/>
        <end position="94"/>
    </location>
</feature>
<feature type="transmembrane region" description="Helical" evidence="1">
    <location>
        <begin position="31"/>
        <end position="52"/>
    </location>
</feature>
<name>A0ABZ0PER0_9PROT</name>
<protein>
    <recommendedName>
        <fullName evidence="4">Exosortase/archaeosortase family protein</fullName>
    </recommendedName>
</protein>
<keyword evidence="3" id="KW-1185">Reference proteome</keyword>
<keyword evidence="1" id="KW-1133">Transmembrane helix</keyword>
<feature type="transmembrane region" description="Helical" evidence="1">
    <location>
        <begin position="224"/>
        <end position="247"/>
    </location>
</feature>
<keyword evidence="1" id="KW-0812">Transmembrane</keyword>
<evidence type="ECO:0000313" key="2">
    <source>
        <dbReference type="EMBL" id="WPB83858.1"/>
    </source>
</evidence>
<gene>
    <name evidence="2" type="ORF">R9Z33_17290</name>
</gene>
<keyword evidence="1" id="KW-0472">Membrane</keyword>
<evidence type="ECO:0008006" key="4">
    <source>
        <dbReference type="Google" id="ProtNLM"/>
    </source>
</evidence>
<accession>A0ABZ0PER0</accession>
<proteinExistence type="predicted"/>
<dbReference type="RefSeq" id="WP_318647815.1">
    <property type="nucleotide sequence ID" value="NZ_CP137852.1"/>
</dbReference>
<feature type="transmembrane region" description="Helical" evidence="1">
    <location>
        <begin position="162"/>
        <end position="184"/>
    </location>
</feature>
<feature type="transmembrane region" description="Helical" evidence="1">
    <location>
        <begin position="196"/>
        <end position="218"/>
    </location>
</feature>
<dbReference type="EMBL" id="CP137852">
    <property type="protein sequence ID" value="WPB83858.1"/>
    <property type="molecule type" value="Genomic_DNA"/>
</dbReference>
<evidence type="ECO:0000313" key="3">
    <source>
        <dbReference type="Proteomes" id="UP001305521"/>
    </source>
</evidence>
<dbReference type="Proteomes" id="UP001305521">
    <property type="component" value="Chromosome"/>
</dbReference>
<reference evidence="2 3" key="1">
    <citation type="submission" date="2023-11" db="EMBL/GenBank/DDBJ databases">
        <title>Arctic aerobic anoxygenic photoheterotroph Sediminicoccus rosea KRV36 adapts its photosynthesis to long days of polar summer.</title>
        <authorList>
            <person name="Tomasch J."/>
            <person name="Kopejtka K."/>
            <person name="Bily T."/>
            <person name="Gardiner A.T."/>
            <person name="Gardian Z."/>
            <person name="Shivaramu S."/>
            <person name="Koblizek M."/>
            <person name="Engelhardt F."/>
            <person name="Kaftan D."/>
        </authorList>
    </citation>
    <scope>NUCLEOTIDE SEQUENCE [LARGE SCALE GENOMIC DNA]</scope>
    <source>
        <strain evidence="2 3">R-30</strain>
    </source>
</reference>
<evidence type="ECO:0000256" key="1">
    <source>
        <dbReference type="SAM" id="Phobius"/>
    </source>
</evidence>